<dbReference type="InterPro" id="IPR011862">
    <property type="entry name" value="Phos-bd"/>
</dbReference>
<proteinExistence type="inferred from homology"/>
<evidence type="ECO:0000256" key="3">
    <source>
        <dbReference type="ARBA" id="ARBA00022729"/>
    </source>
</evidence>
<dbReference type="PROSITE" id="PS51257">
    <property type="entry name" value="PROKAR_LIPOPROTEIN"/>
    <property type="match status" value="1"/>
</dbReference>
<comment type="caution">
    <text evidence="6">The sequence shown here is derived from an EMBL/GenBank/DDBJ whole genome shotgun (WGS) entry which is preliminary data.</text>
</comment>
<protein>
    <recommendedName>
        <fullName evidence="4">Phosphate-binding protein</fullName>
    </recommendedName>
</protein>
<accession>A0A8J6XUV1</accession>
<evidence type="ECO:0000313" key="7">
    <source>
        <dbReference type="Proteomes" id="UP000629098"/>
    </source>
</evidence>
<keyword evidence="3" id="KW-0732">Signal</keyword>
<evidence type="ECO:0000313" key="6">
    <source>
        <dbReference type="EMBL" id="MBD2776482.1"/>
    </source>
</evidence>
<dbReference type="NCBIfam" id="TIGR02136">
    <property type="entry name" value="ptsS_2"/>
    <property type="match status" value="1"/>
</dbReference>
<dbReference type="InterPro" id="IPR050811">
    <property type="entry name" value="Phosphate_ABC_transporter"/>
</dbReference>
<sequence length="356" mass="38612">MIFQNMRTASVLPLVALMGITACNNRQPYQATEFPQALTVAENASNVSNLSGNLIIDGSSTVFPVSKAMAQEFKMKNPGVQFTVAVSGTGGGFEKFCTNQTDITGASRPINSLEQQVCQKNNIEYIEMPVAFDGISVVANQQNNFVDCLKIDELRKMWEPGAQGKVSSWNQIRSSFPNQPLKLYGPDPKSGTYDYFTLAVVGEEGKSRGDYTKSEDDTALVKGVSGDRNGLGFFGYAYYIANRDKLKLVAVDNGYGCTKPSPTTISDSSYQPLSRPVFIYVKKSAANRPEVKAFTNFYVAPENANIVLQVGYVPLPNITLNSVSSRFRRGITGSVFGGSGSVIGVGQKAIQEKESN</sequence>
<dbReference type="InterPro" id="IPR024370">
    <property type="entry name" value="PBP_domain"/>
</dbReference>
<dbReference type="Pfam" id="PF12849">
    <property type="entry name" value="PBP_like_2"/>
    <property type="match status" value="1"/>
</dbReference>
<feature type="domain" description="PBP" evidence="5">
    <location>
        <begin position="48"/>
        <end position="302"/>
    </location>
</feature>
<keyword evidence="4" id="KW-0592">Phosphate transport</keyword>
<comment type="function">
    <text evidence="4">Involved in the system for phosphate transport across the cytoplasmic membrane.</text>
</comment>
<evidence type="ECO:0000256" key="4">
    <source>
        <dbReference type="RuleBase" id="RU367119"/>
    </source>
</evidence>
<dbReference type="Proteomes" id="UP000629098">
    <property type="component" value="Unassembled WGS sequence"/>
</dbReference>
<dbReference type="EMBL" id="JACXAE010000095">
    <property type="protein sequence ID" value="MBD2776482.1"/>
    <property type="molecule type" value="Genomic_DNA"/>
</dbReference>
<dbReference type="CDD" id="cd13654">
    <property type="entry name" value="PBP2_phosphate_like_2"/>
    <property type="match status" value="1"/>
</dbReference>
<dbReference type="GO" id="GO:0042301">
    <property type="term" value="F:phosphate ion binding"/>
    <property type="evidence" value="ECO:0007669"/>
    <property type="project" value="UniProtKB-UniRule"/>
</dbReference>
<gene>
    <name evidence="6" type="ORF">ICL16_31610</name>
</gene>
<keyword evidence="7" id="KW-1185">Reference proteome</keyword>
<reference evidence="6" key="1">
    <citation type="submission" date="2020-09" db="EMBL/GenBank/DDBJ databases">
        <title>Iningainema tapete sp. nov. (Scytonemataceae, Cyanobacteria) from greenhouses in central Florida (USA) produces two types of nodularin with biosynthetic potential for microcystin-LR and anabaenopeptins.</title>
        <authorList>
            <person name="Berthold D.E."/>
            <person name="Lefler F.W."/>
            <person name="Huang I.-S."/>
            <person name="Abdulla H."/>
            <person name="Zimba P.V."/>
            <person name="Laughinghouse H.D. IV."/>
        </authorList>
    </citation>
    <scope>NUCLEOTIDE SEQUENCE</scope>
    <source>
        <strain evidence="6">BLCCT55</strain>
    </source>
</reference>
<dbReference type="AlphaFoldDB" id="A0A8J6XUV1"/>
<dbReference type="SUPFAM" id="SSF53850">
    <property type="entry name" value="Periplasmic binding protein-like II"/>
    <property type="match status" value="1"/>
</dbReference>
<dbReference type="Gene3D" id="3.40.190.10">
    <property type="entry name" value="Periplasmic binding protein-like II"/>
    <property type="match status" value="2"/>
</dbReference>
<dbReference type="GO" id="GO:0006817">
    <property type="term" value="P:phosphate ion transport"/>
    <property type="evidence" value="ECO:0007669"/>
    <property type="project" value="UniProtKB-UniRule"/>
</dbReference>
<evidence type="ECO:0000256" key="2">
    <source>
        <dbReference type="ARBA" id="ARBA00022448"/>
    </source>
</evidence>
<organism evidence="6 7">
    <name type="scientific">Iningainema tapete BLCC-T55</name>
    <dbReference type="NCBI Taxonomy" id="2748662"/>
    <lineage>
        <taxon>Bacteria</taxon>
        <taxon>Bacillati</taxon>
        <taxon>Cyanobacteriota</taxon>
        <taxon>Cyanophyceae</taxon>
        <taxon>Nostocales</taxon>
        <taxon>Scytonemataceae</taxon>
        <taxon>Iningainema tapete</taxon>
    </lineage>
</organism>
<comment type="similarity">
    <text evidence="1 4">Belongs to the PstS family.</text>
</comment>
<name>A0A8J6XUV1_9CYAN</name>
<evidence type="ECO:0000256" key="1">
    <source>
        <dbReference type="ARBA" id="ARBA00008725"/>
    </source>
</evidence>
<keyword evidence="2 4" id="KW-0813">Transport</keyword>
<evidence type="ECO:0000259" key="5">
    <source>
        <dbReference type="Pfam" id="PF12849"/>
    </source>
</evidence>
<dbReference type="PANTHER" id="PTHR30570:SF1">
    <property type="entry name" value="PHOSPHATE-BINDING PROTEIN PSTS"/>
    <property type="match status" value="1"/>
</dbReference>
<dbReference type="PANTHER" id="PTHR30570">
    <property type="entry name" value="PERIPLASMIC PHOSPHATE BINDING COMPONENT OF PHOSPHATE ABC TRANSPORTER"/>
    <property type="match status" value="1"/>
</dbReference>